<evidence type="ECO:0000313" key="1">
    <source>
        <dbReference type="EMBL" id="VVE56434.1"/>
    </source>
</evidence>
<name>A0A5E4Z5P3_9BURK</name>
<keyword evidence="2" id="KW-1185">Reference proteome</keyword>
<accession>A0A5E4Z5P3</accession>
<evidence type="ECO:0000313" key="2">
    <source>
        <dbReference type="Proteomes" id="UP000383971"/>
    </source>
</evidence>
<dbReference type="Proteomes" id="UP000383971">
    <property type="component" value="Unassembled WGS sequence"/>
</dbReference>
<sequence length="94" mass="10289">MAITSLGAVEQFEVSTDVAQIASLVSRRTVYSLSEIEKLANRPTKIILFRLIGHFSRAIPYGQLIEDGIVTGPIQSIRKVSDAAFARILASSKR</sequence>
<dbReference type="EMBL" id="CABPSE010000041">
    <property type="protein sequence ID" value="VVE56434.1"/>
    <property type="molecule type" value="Genomic_DNA"/>
</dbReference>
<protein>
    <submittedName>
        <fullName evidence="1">Uncharacterized protein</fullName>
    </submittedName>
</protein>
<dbReference type="AlphaFoldDB" id="A0A5E4Z5P3"/>
<reference evidence="1 2" key="1">
    <citation type="submission" date="2019-08" db="EMBL/GenBank/DDBJ databases">
        <authorList>
            <person name="Peeters C."/>
        </authorList>
    </citation>
    <scope>NUCLEOTIDE SEQUENCE [LARGE SCALE GENOMIC DNA]</scope>
    <source>
        <strain evidence="1 2">LMG 31111</strain>
    </source>
</reference>
<organism evidence="1 2">
    <name type="scientific">Pandoraea communis</name>
    <dbReference type="NCBI Taxonomy" id="2508297"/>
    <lineage>
        <taxon>Bacteria</taxon>
        <taxon>Pseudomonadati</taxon>
        <taxon>Pseudomonadota</taxon>
        <taxon>Betaproteobacteria</taxon>
        <taxon>Burkholderiales</taxon>
        <taxon>Burkholderiaceae</taxon>
        <taxon>Pandoraea</taxon>
    </lineage>
</organism>
<proteinExistence type="predicted"/>
<gene>
    <name evidence="1" type="ORF">PCO31111_05121</name>
</gene>